<organism evidence="1 2">
    <name type="scientific">Desertifilum tharense IPPAS B-1220</name>
    <dbReference type="NCBI Taxonomy" id="1781255"/>
    <lineage>
        <taxon>Bacteria</taxon>
        <taxon>Bacillati</taxon>
        <taxon>Cyanobacteriota</taxon>
        <taxon>Cyanophyceae</taxon>
        <taxon>Desertifilales</taxon>
        <taxon>Desertifilaceae</taxon>
        <taxon>Desertifilum</taxon>
    </lineage>
</organism>
<evidence type="ECO:0000313" key="1">
    <source>
        <dbReference type="EMBL" id="XPM67226.1"/>
    </source>
</evidence>
<dbReference type="EMBL" id="CP182909">
    <property type="protein sequence ID" value="XPM67226.1"/>
    <property type="molecule type" value="Genomic_DNA"/>
</dbReference>
<protein>
    <submittedName>
        <fullName evidence="1">TonB-dependent receptor plug domain-containing protein</fullName>
    </submittedName>
</protein>
<dbReference type="Proteomes" id="UP000095472">
    <property type="component" value="Chromosome"/>
</dbReference>
<keyword evidence="2" id="KW-1185">Reference proteome</keyword>
<name>A0ACD5H400_9CYAN</name>
<gene>
    <name evidence="1" type="ORF">BH720_021005</name>
</gene>
<reference evidence="1 2" key="1">
    <citation type="journal article" date="2016" name="Genome Announc.">
        <title>Draft Genome Sequence of the Thermotolerant Cyanobacterium Desertifilum sp. IPPAS B-1220.</title>
        <authorList>
            <person name="Mironov K.S."/>
            <person name="Sinetova M.A."/>
            <person name="Bolatkhan K."/>
            <person name="Zayadan B.K."/>
            <person name="Ustinova V.V."/>
            <person name="Kupriyanova E.V."/>
            <person name="Skrypnik A.N."/>
            <person name="Gogoleva N.E."/>
            <person name="Gogolev Y.V."/>
            <person name="Los D.A."/>
        </authorList>
    </citation>
    <scope>NUCLEOTIDE SEQUENCE [LARGE SCALE GENOMIC DNA]</scope>
    <source>
        <strain evidence="1 2">IPPAS B-1220</strain>
    </source>
</reference>
<accession>A0ACD5H400</accession>
<keyword evidence="1" id="KW-0675">Receptor</keyword>
<proteinExistence type="predicted"/>
<evidence type="ECO:0000313" key="2">
    <source>
        <dbReference type="Proteomes" id="UP000095472"/>
    </source>
</evidence>
<sequence length="115" mass="12095">MAAIFGFASPEIIPYPDRAVILRTGGLTYSLNPQADRPDIEILVTGDREDGYNPFSASTATGTNTPLRDVPLSIQVVPQQVLEDRQVRELETALETVGGVSPAGGRGTSVAGPVS</sequence>